<organism evidence="2 3">
    <name type="scientific">Ajellomyces capsulatus</name>
    <name type="common">Darling's disease fungus</name>
    <name type="synonym">Histoplasma capsulatum</name>
    <dbReference type="NCBI Taxonomy" id="5037"/>
    <lineage>
        <taxon>Eukaryota</taxon>
        <taxon>Fungi</taxon>
        <taxon>Dikarya</taxon>
        <taxon>Ascomycota</taxon>
        <taxon>Pezizomycotina</taxon>
        <taxon>Eurotiomycetes</taxon>
        <taxon>Eurotiomycetidae</taxon>
        <taxon>Onygenales</taxon>
        <taxon>Ajellomycetaceae</taxon>
        <taxon>Histoplasma</taxon>
    </lineage>
</organism>
<dbReference type="VEuPathDB" id="FungiDB:I7I52_03085"/>
<evidence type="ECO:0000313" key="2">
    <source>
        <dbReference type="EMBL" id="KAG5304676.1"/>
    </source>
</evidence>
<evidence type="ECO:0000256" key="1">
    <source>
        <dbReference type="SAM" id="MobiDB-lite"/>
    </source>
</evidence>
<sequence length="60" mass="6616">MIHSVTSIMASCHTQHPNTVCPLPSRKRALSHSTLPTTNHPTQDVRAGFKIKAPRRSTPD</sequence>
<evidence type="ECO:0000313" key="3">
    <source>
        <dbReference type="Proteomes" id="UP000670092"/>
    </source>
</evidence>
<reference evidence="2 3" key="1">
    <citation type="submission" date="2021-01" db="EMBL/GenBank/DDBJ databases">
        <title>Chromosome-level genome assembly of a human fungal pathogen reveals clustering of transcriptionally co-regulated genes.</title>
        <authorList>
            <person name="Voorhies M."/>
            <person name="Cohen S."/>
            <person name="Shea T.P."/>
            <person name="Petrus S."/>
            <person name="Munoz J.F."/>
            <person name="Poplawski S."/>
            <person name="Goldman W.E."/>
            <person name="Michael T."/>
            <person name="Cuomo C.A."/>
            <person name="Sil A."/>
            <person name="Beyhan S."/>
        </authorList>
    </citation>
    <scope>NUCLEOTIDE SEQUENCE [LARGE SCALE GENOMIC DNA]</scope>
    <source>
        <strain evidence="2 3">G184AR</strain>
    </source>
</reference>
<dbReference type="EMBL" id="JAEVHI010000001">
    <property type="protein sequence ID" value="KAG5304676.1"/>
    <property type="molecule type" value="Genomic_DNA"/>
</dbReference>
<comment type="caution">
    <text evidence="2">The sequence shown here is derived from an EMBL/GenBank/DDBJ whole genome shotgun (WGS) entry which is preliminary data.</text>
</comment>
<dbReference type="Proteomes" id="UP000670092">
    <property type="component" value="Unassembled WGS sequence"/>
</dbReference>
<protein>
    <submittedName>
        <fullName evidence="2">Uncharacterized protein</fullName>
    </submittedName>
</protein>
<name>A0A8H7Z8V1_AJECA</name>
<feature type="region of interest" description="Disordered" evidence="1">
    <location>
        <begin position="1"/>
        <end position="60"/>
    </location>
</feature>
<gene>
    <name evidence="2" type="ORF">I7I52_03085</name>
</gene>
<accession>A0A8H7Z8V1</accession>
<dbReference type="AlphaFoldDB" id="A0A8H7Z8V1"/>
<proteinExistence type="predicted"/>
<feature type="compositionally biased region" description="Polar residues" evidence="1">
    <location>
        <begin position="31"/>
        <end position="42"/>
    </location>
</feature>
<feature type="compositionally biased region" description="Polar residues" evidence="1">
    <location>
        <begin position="1"/>
        <end position="18"/>
    </location>
</feature>